<keyword evidence="4" id="KW-1185">Reference proteome</keyword>
<proteinExistence type="predicted"/>
<feature type="domain" description="Glycosyltransferase family 18 catalytic" evidence="2">
    <location>
        <begin position="307"/>
        <end position="410"/>
    </location>
</feature>
<keyword evidence="1" id="KW-0812">Transmembrane</keyword>
<reference evidence="3" key="1">
    <citation type="journal article" date="2023" name="BMC Genomics">
        <title>Chromosome-level genome assemblies of Cutaneotrichosporon spp. (Trichosporonales, Basidiomycota) reveal imbalanced evolution between nucleotide sequences and chromosome synteny.</title>
        <authorList>
            <person name="Kobayashi Y."/>
            <person name="Kayamori A."/>
            <person name="Aoki K."/>
            <person name="Shiwa Y."/>
            <person name="Matsutani M."/>
            <person name="Fujita N."/>
            <person name="Sugita T."/>
            <person name="Iwasaki W."/>
            <person name="Tanaka N."/>
            <person name="Takashima M."/>
        </authorList>
    </citation>
    <scope>NUCLEOTIDE SEQUENCE</scope>
    <source>
        <strain evidence="3">HIS019</strain>
    </source>
</reference>
<evidence type="ECO:0000313" key="4">
    <source>
        <dbReference type="Proteomes" id="UP001233271"/>
    </source>
</evidence>
<organism evidence="3 4">
    <name type="scientific">Cutaneotrichosporon cavernicola</name>
    <dbReference type="NCBI Taxonomy" id="279322"/>
    <lineage>
        <taxon>Eukaryota</taxon>
        <taxon>Fungi</taxon>
        <taxon>Dikarya</taxon>
        <taxon>Basidiomycota</taxon>
        <taxon>Agaricomycotina</taxon>
        <taxon>Tremellomycetes</taxon>
        <taxon>Trichosporonales</taxon>
        <taxon>Trichosporonaceae</taxon>
        <taxon>Cutaneotrichosporon</taxon>
    </lineage>
</organism>
<name>A0AA48KXU7_9TREE</name>
<dbReference type="GeneID" id="85492540"/>
<dbReference type="InterPro" id="IPR026116">
    <property type="entry name" value="GT18_cat"/>
</dbReference>
<accession>A0AA48KXU7</accession>
<dbReference type="KEGG" id="ccac:CcaHIS019_0200310"/>
<dbReference type="RefSeq" id="XP_060453935.1">
    <property type="nucleotide sequence ID" value="XM_060596997.1"/>
</dbReference>
<dbReference type="Proteomes" id="UP001233271">
    <property type="component" value="Chromosome 2"/>
</dbReference>
<evidence type="ECO:0000259" key="2">
    <source>
        <dbReference type="Pfam" id="PF15024"/>
    </source>
</evidence>
<evidence type="ECO:0000256" key="1">
    <source>
        <dbReference type="SAM" id="Phobius"/>
    </source>
</evidence>
<protein>
    <recommendedName>
        <fullName evidence="2">Glycosyltransferase family 18 catalytic domain-containing protein</fullName>
    </recommendedName>
</protein>
<keyword evidence="1" id="KW-1133">Transmembrane helix</keyword>
<dbReference type="AlphaFoldDB" id="A0AA48KXU7"/>
<sequence length="460" mass="52679">MHGLPPQSRPTVWRMVVPAIIFVIASTQFAVLLASYYDVGLPVRLDVSWKPATKPQLPTHFTETQTQLTDIPTVFSDPNADNYRWYTDAKLRQLTGFTVLHGGDNDWRYIHHLHRQLGDMVRVIVADEGEERHKGTFDQYQKSASRPDGIPAWKWFRMAYYPTGESGIVGKAWMISAEPRLPQAEDLELVRSASTPDDYTYGPSWFVTGSEELQIKSAPGKADFTFLGYGIMPIPEDTVVVPWKDRPNRVYLLAKQAHYFHNGHQRVYDFSFFERAAEELSREFPGFEFVGGFEDNRSDEVKAKWGPVPSVIKNLGLMNATRFDEEYGKSRLLLGLGSPPLSPSPYRALARGVPFANPHTMREDGKGWAYQQHDSMMDVPEPYVYQVEAFNYTSFVHTIRKALQTPIEPLRFERMRQDAIDRRMHGWVMHDWRGLASQILDDRLAGNETQGSNSVRVFEL</sequence>
<gene>
    <name evidence="3" type="ORF">CcaverHIS019_0200310</name>
</gene>
<feature type="transmembrane region" description="Helical" evidence="1">
    <location>
        <begin position="12"/>
        <end position="37"/>
    </location>
</feature>
<keyword evidence="1" id="KW-0472">Membrane</keyword>
<evidence type="ECO:0000313" key="3">
    <source>
        <dbReference type="EMBL" id="BEI88669.1"/>
    </source>
</evidence>
<dbReference type="EMBL" id="AP028213">
    <property type="protein sequence ID" value="BEI88669.1"/>
    <property type="molecule type" value="Genomic_DNA"/>
</dbReference>
<dbReference type="Pfam" id="PF15024">
    <property type="entry name" value="Glyco_transf_18"/>
    <property type="match status" value="1"/>
</dbReference>